<protein>
    <submittedName>
        <fullName evidence="3">Transposase</fullName>
    </submittedName>
</protein>
<dbReference type="EMBL" id="UZAD01007596">
    <property type="protein sequence ID" value="VDN88315.1"/>
    <property type="molecule type" value="Genomic_DNA"/>
</dbReference>
<reference evidence="1 2" key="2">
    <citation type="submission" date="2018-11" db="EMBL/GenBank/DDBJ databases">
        <authorList>
            <consortium name="Pathogen Informatics"/>
        </authorList>
    </citation>
    <scope>NUCLEOTIDE SEQUENCE [LARGE SCALE GENOMIC DNA]</scope>
</reference>
<accession>A0A0N4TG28</accession>
<sequence length="52" mass="6050">MRAMLPGKSAFFNKLSLDNNYYYLIKDEIVTRYCEIDVKHGIVPTWRSAAPI</sequence>
<name>A0A0N4TG28_BRUPA</name>
<evidence type="ECO:0000313" key="2">
    <source>
        <dbReference type="Proteomes" id="UP000278627"/>
    </source>
</evidence>
<dbReference type="WBParaSite" id="BPAG_0000716601-mRNA-1">
    <property type="protein sequence ID" value="BPAG_0000716601-mRNA-1"/>
    <property type="gene ID" value="BPAG_0000716601"/>
</dbReference>
<evidence type="ECO:0000313" key="3">
    <source>
        <dbReference type="WBParaSite" id="BPAG_0000716601-mRNA-1"/>
    </source>
</evidence>
<gene>
    <name evidence="1" type="ORF">BPAG_LOCUS7129</name>
</gene>
<dbReference type="AlphaFoldDB" id="A0A0N4TG28"/>
<dbReference type="Proteomes" id="UP000278627">
    <property type="component" value="Unassembled WGS sequence"/>
</dbReference>
<keyword evidence="2" id="KW-1185">Reference proteome</keyword>
<evidence type="ECO:0000313" key="1">
    <source>
        <dbReference type="EMBL" id="VDN88315.1"/>
    </source>
</evidence>
<proteinExistence type="predicted"/>
<reference evidence="3" key="1">
    <citation type="submission" date="2017-02" db="UniProtKB">
        <authorList>
            <consortium name="WormBaseParasite"/>
        </authorList>
    </citation>
    <scope>IDENTIFICATION</scope>
</reference>
<organism evidence="3">
    <name type="scientific">Brugia pahangi</name>
    <name type="common">Filarial nematode worm</name>
    <dbReference type="NCBI Taxonomy" id="6280"/>
    <lineage>
        <taxon>Eukaryota</taxon>
        <taxon>Metazoa</taxon>
        <taxon>Ecdysozoa</taxon>
        <taxon>Nematoda</taxon>
        <taxon>Chromadorea</taxon>
        <taxon>Rhabditida</taxon>
        <taxon>Spirurina</taxon>
        <taxon>Spiruromorpha</taxon>
        <taxon>Filarioidea</taxon>
        <taxon>Onchocercidae</taxon>
        <taxon>Brugia</taxon>
    </lineage>
</organism>